<dbReference type="OrthoDB" id="306690at2759"/>
<dbReference type="Pfam" id="PF04146">
    <property type="entry name" value="YTH"/>
    <property type="match status" value="1"/>
</dbReference>
<dbReference type="GO" id="GO:1990247">
    <property type="term" value="F:N6-methyladenosine-containing RNA reader activity"/>
    <property type="evidence" value="ECO:0007669"/>
    <property type="project" value="TreeGrafter"/>
</dbReference>
<dbReference type="PANTHER" id="PTHR12357:SF3">
    <property type="entry name" value="YTH DOMAIN-CONTAINING PROTEIN 1"/>
    <property type="match status" value="1"/>
</dbReference>
<feature type="domain" description="YTH" evidence="2">
    <location>
        <begin position="214"/>
        <end position="430"/>
    </location>
</feature>
<evidence type="ECO:0000256" key="1">
    <source>
        <dbReference type="SAM" id="MobiDB-lite"/>
    </source>
</evidence>
<evidence type="ECO:0000313" key="4">
    <source>
        <dbReference type="Proteomes" id="UP000008065"/>
    </source>
</evidence>
<dbReference type="Pfam" id="PF25701">
    <property type="entry name" value="RRM_YTH1"/>
    <property type="match status" value="1"/>
</dbReference>
<protein>
    <recommendedName>
        <fullName evidence="2">YTH domain-containing protein</fullName>
    </recommendedName>
</protein>
<dbReference type="GeneID" id="20831427"/>
<dbReference type="KEGG" id="nte:NEUTE1DRAFT91617"/>
<keyword evidence="4" id="KW-1185">Reference proteome</keyword>
<organism evidence="3 4">
    <name type="scientific">Neurospora tetrasperma (strain FGSC 2508 / ATCC MYA-4615 / P0657)</name>
    <dbReference type="NCBI Taxonomy" id="510951"/>
    <lineage>
        <taxon>Eukaryota</taxon>
        <taxon>Fungi</taxon>
        <taxon>Dikarya</taxon>
        <taxon>Ascomycota</taxon>
        <taxon>Pezizomycotina</taxon>
        <taxon>Sordariomycetes</taxon>
        <taxon>Sordariomycetidae</taxon>
        <taxon>Sordariales</taxon>
        <taxon>Sordariaceae</taxon>
        <taxon>Neurospora</taxon>
    </lineage>
</organism>
<dbReference type="InterPro" id="IPR045168">
    <property type="entry name" value="YTH_prot"/>
</dbReference>
<reference evidence="4" key="1">
    <citation type="journal article" date="2011" name="Genetics">
        <title>Massive changes in genome architecture accompany the transition to self-fertility in the filamentous fungus Neurospora tetrasperma.</title>
        <authorList>
            <person name="Ellison C.E."/>
            <person name="Stajich J.E."/>
            <person name="Jacobson D.J."/>
            <person name="Natvig D.O."/>
            <person name="Lapidus A."/>
            <person name="Foster B."/>
            <person name="Aerts A."/>
            <person name="Riley R."/>
            <person name="Lindquist E.A."/>
            <person name="Grigoriev I.V."/>
            <person name="Taylor J.W."/>
        </authorList>
    </citation>
    <scope>NUCLEOTIDE SEQUENCE [LARGE SCALE GENOMIC DNA]</scope>
    <source>
        <strain evidence="4">FGSC 2508 / P0657</strain>
    </source>
</reference>
<gene>
    <name evidence="3" type="ORF">NEUTE1DRAFT_91617</name>
</gene>
<dbReference type="GO" id="GO:0000398">
    <property type="term" value="P:mRNA splicing, via spliceosome"/>
    <property type="evidence" value="ECO:0007669"/>
    <property type="project" value="TreeGrafter"/>
</dbReference>
<dbReference type="HOGENOM" id="CLU_569960_0_0_1"/>
<accession>F8MZH6</accession>
<evidence type="ECO:0000313" key="3">
    <source>
        <dbReference type="EMBL" id="EGO52866.1"/>
    </source>
</evidence>
<dbReference type="VEuPathDB" id="FungiDB:NEUTE1DRAFT_91617"/>
<evidence type="ECO:0000259" key="2">
    <source>
        <dbReference type="PROSITE" id="PS50882"/>
    </source>
</evidence>
<dbReference type="Proteomes" id="UP000008065">
    <property type="component" value="Unassembled WGS sequence"/>
</dbReference>
<dbReference type="AlphaFoldDB" id="F8MZH6"/>
<dbReference type="Gene3D" id="3.10.590.10">
    <property type="entry name" value="ph1033 like domains"/>
    <property type="match status" value="2"/>
</dbReference>
<feature type="compositionally biased region" description="Low complexity" evidence="1">
    <location>
        <begin position="149"/>
        <end position="164"/>
    </location>
</feature>
<proteinExistence type="predicted"/>
<dbReference type="PANTHER" id="PTHR12357">
    <property type="entry name" value="YTH YT521-B HOMOLOGY DOMAIN-CONTAINING"/>
    <property type="match status" value="1"/>
</dbReference>
<dbReference type="InterPro" id="IPR007275">
    <property type="entry name" value="YTH_domain"/>
</dbReference>
<dbReference type="GO" id="GO:0005654">
    <property type="term" value="C:nucleoplasm"/>
    <property type="evidence" value="ECO:0007669"/>
    <property type="project" value="TreeGrafter"/>
</dbReference>
<sequence>MANPFRHLRRSAYLTEPTMVTLPVVSSLASNRIQTRITITNQELLLLDRRRRLMGKRYRGIMRHQVPILVSHARCNRSMELKWLQPLAALGKVMLHRTGAIDCNCAFANFQDEATCAAAQQKLHDSKFQSVRLVSRLRKSTVEGALGVTAPTGPAASTPPGSSTQNVGGFREGAGGTVVNGSTEMAAAVPTKSSNAETKSNAAPVIHDMAVQRDRYFVLKSLTVEDLELSVRTKVWATQSHNEETLNNAFKNADNVYLIFSANKSGEYFGYARMTSSIDDDPAAAIEFAPKAQPSSKVDLPKAIPTEATEFAPKGRIIDDSARGTIFWEVVREDEGVGRTSQELNSVAIEDSLQAASEEDTASVKSTEGVGGEPKAWGKPFRLEWVSTIRLPFYRTRGLRNPWNSNREVKIARDGTELQPVVGRKLISLFNRAQSPGRLVCSAPAQHLMKVECEEGLLCCEWKDYQSEQVPGHGWGDTWYAIASWFTAWIFVRATQCVNSWKPTILSGRRSVL</sequence>
<dbReference type="GO" id="GO:0000381">
    <property type="term" value="P:regulation of alternative mRNA splicing, via spliceosome"/>
    <property type="evidence" value="ECO:0007669"/>
    <property type="project" value="TreeGrafter"/>
</dbReference>
<dbReference type="PROSITE" id="PS50882">
    <property type="entry name" value="YTH"/>
    <property type="match status" value="1"/>
</dbReference>
<name>F8MZH6_NEUT8</name>
<dbReference type="RefSeq" id="XP_009856495.1">
    <property type="nucleotide sequence ID" value="XM_009858193.1"/>
</dbReference>
<dbReference type="CDD" id="cd21134">
    <property type="entry name" value="YTH"/>
    <property type="match status" value="1"/>
</dbReference>
<dbReference type="InterPro" id="IPR057720">
    <property type="entry name" value="RRM_YTH1"/>
</dbReference>
<feature type="region of interest" description="Disordered" evidence="1">
    <location>
        <begin position="148"/>
        <end position="167"/>
    </location>
</feature>
<dbReference type="EMBL" id="GL891382">
    <property type="protein sequence ID" value="EGO52866.1"/>
    <property type="molecule type" value="Genomic_DNA"/>
</dbReference>
<dbReference type="GO" id="GO:0003729">
    <property type="term" value="F:mRNA binding"/>
    <property type="evidence" value="ECO:0007669"/>
    <property type="project" value="TreeGrafter"/>
</dbReference>